<name>A0A5J4T910_9EUKA</name>
<dbReference type="EMBL" id="SNRW01036299">
    <property type="protein sequence ID" value="KAA6354452.1"/>
    <property type="molecule type" value="Genomic_DNA"/>
</dbReference>
<sequence>MLQVQLQSKNEPLIATSQQLYKNVWPALLGLTYISPYPLMEQLVAQHKLFHANVQVIYTLPTVIDDPYRLKCGLCSGKFAIIYEPSTVVPNVQQTGSGSGGIIGGYNQY</sequence>
<reference evidence="1 2" key="1">
    <citation type="submission" date="2019-03" db="EMBL/GenBank/DDBJ databases">
        <title>Single cell metagenomics reveals metabolic interactions within the superorganism composed of flagellate Streblomastix strix and complex community of Bacteroidetes bacteria on its surface.</title>
        <authorList>
            <person name="Treitli S.C."/>
            <person name="Kolisko M."/>
            <person name="Husnik F."/>
            <person name="Keeling P."/>
            <person name="Hampl V."/>
        </authorList>
    </citation>
    <scope>NUCLEOTIDE SEQUENCE [LARGE SCALE GENOMIC DNA]</scope>
    <source>
        <strain evidence="1">ST1C</strain>
    </source>
</reference>
<proteinExistence type="predicted"/>
<evidence type="ECO:0000313" key="1">
    <source>
        <dbReference type="EMBL" id="KAA6354452.1"/>
    </source>
</evidence>
<organism evidence="1 2">
    <name type="scientific">Streblomastix strix</name>
    <dbReference type="NCBI Taxonomy" id="222440"/>
    <lineage>
        <taxon>Eukaryota</taxon>
        <taxon>Metamonada</taxon>
        <taxon>Preaxostyla</taxon>
        <taxon>Oxymonadida</taxon>
        <taxon>Streblomastigidae</taxon>
        <taxon>Streblomastix</taxon>
    </lineage>
</organism>
<accession>A0A5J4T910</accession>
<evidence type="ECO:0000313" key="2">
    <source>
        <dbReference type="Proteomes" id="UP000324800"/>
    </source>
</evidence>
<dbReference type="Proteomes" id="UP000324800">
    <property type="component" value="Unassembled WGS sequence"/>
</dbReference>
<gene>
    <name evidence="1" type="ORF">EZS28_050021</name>
</gene>
<comment type="caution">
    <text evidence="1">The sequence shown here is derived from an EMBL/GenBank/DDBJ whole genome shotgun (WGS) entry which is preliminary data.</text>
</comment>
<protein>
    <submittedName>
        <fullName evidence="1">Uncharacterized protein</fullName>
    </submittedName>
</protein>
<dbReference type="AlphaFoldDB" id="A0A5J4T910"/>